<evidence type="ECO:0000313" key="4">
    <source>
        <dbReference type="EMBL" id="OAQ87934.1"/>
    </source>
</evidence>
<keyword evidence="2" id="KW-0560">Oxidoreductase</keyword>
<dbReference type="Pfam" id="PF00264">
    <property type="entry name" value="Tyrosinase"/>
    <property type="match status" value="1"/>
</dbReference>
<protein>
    <submittedName>
        <fullName evidence="4">Tyrosinase central domain-containing protein</fullName>
    </submittedName>
</protein>
<dbReference type="GO" id="GO:0016491">
    <property type="term" value="F:oxidoreductase activity"/>
    <property type="evidence" value="ECO:0007669"/>
    <property type="project" value="UniProtKB-KW"/>
</dbReference>
<keyword evidence="1" id="KW-0479">Metal-binding</keyword>
<reference evidence="4 5" key="1">
    <citation type="submission" date="2016-01" db="EMBL/GenBank/DDBJ databases">
        <title>Biosynthesis of antibiotic leucinostatins and their inhibition on Phytophthora in bio-control Purpureocillium lilacinum.</title>
        <authorList>
            <person name="Wang G."/>
            <person name="Liu Z."/>
            <person name="Lin R."/>
            <person name="Li E."/>
            <person name="Mao Z."/>
            <person name="Ling J."/>
            <person name="Yin W."/>
            <person name="Xie B."/>
        </authorList>
    </citation>
    <scope>NUCLEOTIDE SEQUENCE [LARGE SCALE GENOMIC DNA]</scope>
    <source>
        <strain evidence="4">PLBJ-1</strain>
    </source>
</reference>
<accession>A0A179HCZ8</accession>
<dbReference type="InterPro" id="IPR002227">
    <property type="entry name" value="Tyrosinase_Cu-bd"/>
</dbReference>
<dbReference type="InterPro" id="IPR002828">
    <property type="entry name" value="SurE-like_Pase/nucleotidase"/>
</dbReference>
<dbReference type="SUPFAM" id="SSF64167">
    <property type="entry name" value="SurE-like"/>
    <property type="match status" value="1"/>
</dbReference>
<dbReference type="Pfam" id="PF01975">
    <property type="entry name" value="SurE"/>
    <property type="match status" value="1"/>
</dbReference>
<evidence type="ECO:0000256" key="2">
    <source>
        <dbReference type="ARBA" id="ARBA00023002"/>
    </source>
</evidence>
<organism evidence="4 5">
    <name type="scientific">Purpureocillium lilacinum</name>
    <name type="common">Paecilomyces lilacinus</name>
    <dbReference type="NCBI Taxonomy" id="33203"/>
    <lineage>
        <taxon>Eukaryota</taxon>
        <taxon>Fungi</taxon>
        <taxon>Dikarya</taxon>
        <taxon>Ascomycota</taxon>
        <taxon>Pezizomycotina</taxon>
        <taxon>Sordariomycetes</taxon>
        <taxon>Hypocreomycetidae</taxon>
        <taxon>Hypocreales</taxon>
        <taxon>Ophiocordycipitaceae</taxon>
        <taxon>Purpureocillium</taxon>
    </lineage>
</organism>
<dbReference type="PANTHER" id="PTHR11474">
    <property type="entry name" value="TYROSINASE FAMILY MEMBER"/>
    <property type="match status" value="1"/>
</dbReference>
<gene>
    <name evidence="4" type="ORF">VFPBJ_01975</name>
</gene>
<dbReference type="InterPro" id="IPR036523">
    <property type="entry name" value="SurE-like_sf"/>
</dbReference>
<dbReference type="Gene3D" id="1.10.1280.10">
    <property type="entry name" value="Di-copper center containing domain from catechol oxidase"/>
    <property type="match status" value="1"/>
</dbReference>
<dbReference type="GO" id="GO:0016787">
    <property type="term" value="F:hydrolase activity"/>
    <property type="evidence" value="ECO:0007669"/>
    <property type="project" value="InterPro"/>
</dbReference>
<name>A0A179HCZ8_PURLI</name>
<sequence>MRISIAAVTGILVQGIFLAAGLRILQSNDDGWADFYIRHLNDKLRELHHEVVLVAPPNNQSVPTVFYDDPINGPLQDMVGSRLGPCQHNSCEEGGPMNHNQSRPDLNWVNGHPMHAMQYGIESIVPDLWNGTKPELVINGPNKGNVIWPWLQRIPNAITAAYASAHYGIPAISFAYGSRNGNWSSWNTAKRPRNSRTYVGLVARLLGELQETHEAGKGLLPPDTYLNVNFPPLSATCKEVEDFHGALTEAERLDYVNAVKCLQGLPARTPESVATGAKSRFDDFIVTHVQQTLTIHFTGNFQPWHRWFVYVYERALRDECGYKGYQPYWDWPKYSSAPQDSPIFNGDRYSLGGNGDFVPHDGPIVKSPNGLPLPGLGMQLPPGLGGGYVTTGPFANMTINLGPRNSVAYNSRRIRRDVGPTLTIRYANYTTVLDMLRKSNIDDFRYLSEGTPYSIEIGPHIAAHAAIGGDPAGDLFISPGDPAFYTHHGMMDRMWTLWQAIDPATRRDDLGRGEYSHITWANTPPSKETNLSDILDLGYAGESIQIADVMDTLSGPFCYFYL</sequence>
<dbReference type="AlphaFoldDB" id="A0A179HCZ8"/>
<dbReference type="GO" id="GO:0046872">
    <property type="term" value="F:metal ion binding"/>
    <property type="evidence" value="ECO:0007669"/>
    <property type="project" value="UniProtKB-KW"/>
</dbReference>
<feature type="domain" description="Tyrosinase copper-binding" evidence="3">
    <location>
        <begin position="481"/>
        <end position="492"/>
    </location>
</feature>
<dbReference type="SUPFAM" id="SSF48056">
    <property type="entry name" value="Di-copper centre-containing domain"/>
    <property type="match status" value="1"/>
</dbReference>
<evidence type="ECO:0000256" key="1">
    <source>
        <dbReference type="ARBA" id="ARBA00022723"/>
    </source>
</evidence>
<dbReference type="InterPro" id="IPR050316">
    <property type="entry name" value="Tyrosinase/Hemocyanin"/>
</dbReference>
<dbReference type="PRINTS" id="PR00092">
    <property type="entry name" value="TYROSINASE"/>
</dbReference>
<dbReference type="PANTHER" id="PTHR11474:SF125">
    <property type="entry name" value="N-ACETYL-6-HYDROXYTRYPTOPHAN OXIDASE IVOB-RELATED"/>
    <property type="match status" value="1"/>
</dbReference>
<comment type="caution">
    <text evidence="4">The sequence shown here is derived from an EMBL/GenBank/DDBJ whole genome shotgun (WGS) entry which is preliminary data.</text>
</comment>
<proteinExistence type="predicted"/>
<dbReference type="Proteomes" id="UP000078240">
    <property type="component" value="Unassembled WGS sequence"/>
</dbReference>
<dbReference type="PROSITE" id="PS00498">
    <property type="entry name" value="TYROSINASE_2"/>
    <property type="match status" value="1"/>
</dbReference>
<evidence type="ECO:0000313" key="5">
    <source>
        <dbReference type="Proteomes" id="UP000078240"/>
    </source>
</evidence>
<evidence type="ECO:0000259" key="3">
    <source>
        <dbReference type="PROSITE" id="PS00498"/>
    </source>
</evidence>
<dbReference type="InterPro" id="IPR008922">
    <property type="entry name" value="Di-copper_centre_dom_sf"/>
</dbReference>
<dbReference type="EMBL" id="LSBH01000001">
    <property type="protein sequence ID" value="OAQ87934.1"/>
    <property type="molecule type" value="Genomic_DNA"/>
</dbReference>